<dbReference type="Proteomes" id="UP000324222">
    <property type="component" value="Unassembled WGS sequence"/>
</dbReference>
<dbReference type="AlphaFoldDB" id="A0A5B7GM90"/>
<evidence type="ECO:0000313" key="2">
    <source>
        <dbReference type="Proteomes" id="UP000324222"/>
    </source>
</evidence>
<dbReference type="EMBL" id="VSRR010017177">
    <property type="protein sequence ID" value="MPC60092.1"/>
    <property type="molecule type" value="Genomic_DNA"/>
</dbReference>
<protein>
    <submittedName>
        <fullName evidence="1">Uncharacterized protein</fullName>
    </submittedName>
</protein>
<keyword evidence="2" id="KW-1185">Reference proteome</keyword>
<name>A0A5B7GM90_PORTR</name>
<comment type="caution">
    <text evidence="1">The sequence shown here is derived from an EMBL/GenBank/DDBJ whole genome shotgun (WGS) entry which is preliminary data.</text>
</comment>
<evidence type="ECO:0000313" key="1">
    <source>
        <dbReference type="EMBL" id="MPC60092.1"/>
    </source>
</evidence>
<accession>A0A5B7GM90</accession>
<reference evidence="1 2" key="1">
    <citation type="submission" date="2019-05" db="EMBL/GenBank/DDBJ databases">
        <title>Another draft genome of Portunus trituberculatus and its Hox gene families provides insights of decapod evolution.</title>
        <authorList>
            <person name="Jeong J.-H."/>
            <person name="Song I."/>
            <person name="Kim S."/>
            <person name="Choi T."/>
            <person name="Kim D."/>
            <person name="Ryu S."/>
            <person name="Kim W."/>
        </authorList>
    </citation>
    <scope>NUCLEOTIDE SEQUENCE [LARGE SCALE GENOMIC DNA]</scope>
    <source>
        <tissue evidence="1">Muscle</tissue>
    </source>
</reference>
<sequence>MTDVLYSCAHACRNVGVTPSIDVTVSSRLRIIGHNLTIETGHWNRRGRGRMEVVERLCPYGAVQTELQVLESCPLTQAIRTRYDFSSWNKILNNDTQFPVAKIVYNVFSCFD</sequence>
<gene>
    <name evidence="1" type="ORF">E2C01_054129</name>
</gene>
<organism evidence="1 2">
    <name type="scientific">Portunus trituberculatus</name>
    <name type="common">Swimming crab</name>
    <name type="synonym">Neptunus trituberculatus</name>
    <dbReference type="NCBI Taxonomy" id="210409"/>
    <lineage>
        <taxon>Eukaryota</taxon>
        <taxon>Metazoa</taxon>
        <taxon>Ecdysozoa</taxon>
        <taxon>Arthropoda</taxon>
        <taxon>Crustacea</taxon>
        <taxon>Multicrustacea</taxon>
        <taxon>Malacostraca</taxon>
        <taxon>Eumalacostraca</taxon>
        <taxon>Eucarida</taxon>
        <taxon>Decapoda</taxon>
        <taxon>Pleocyemata</taxon>
        <taxon>Brachyura</taxon>
        <taxon>Eubrachyura</taxon>
        <taxon>Portunoidea</taxon>
        <taxon>Portunidae</taxon>
        <taxon>Portuninae</taxon>
        <taxon>Portunus</taxon>
    </lineage>
</organism>
<proteinExistence type="predicted"/>